<feature type="region of interest" description="Disordered" evidence="1">
    <location>
        <begin position="55"/>
        <end position="81"/>
    </location>
</feature>
<evidence type="ECO:0000313" key="3">
    <source>
        <dbReference type="EMBL" id="UNO49654.1"/>
    </source>
</evidence>
<feature type="compositionally biased region" description="Low complexity" evidence="1">
    <location>
        <begin position="115"/>
        <end position="134"/>
    </location>
</feature>
<feature type="compositionally biased region" description="Low complexity" evidence="1">
    <location>
        <begin position="55"/>
        <end position="66"/>
    </location>
</feature>
<dbReference type="RefSeq" id="WP_021297342.1">
    <property type="nucleotide sequence ID" value="NZ_AURB01000151.1"/>
</dbReference>
<organism evidence="3 4">
    <name type="scientific">Alicyclobacillus acidoterrestris (strain ATCC 49025 / DSM 3922 / CIP 106132 / NCIMB 13137 / GD3B)</name>
    <dbReference type="NCBI Taxonomy" id="1356854"/>
    <lineage>
        <taxon>Bacteria</taxon>
        <taxon>Bacillati</taxon>
        <taxon>Bacillota</taxon>
        <taxon>Bacilli</taxon>
        <taxon>Bacillales</taxon>
        <taxon>Alicyclobacillaceae</taxon>
        <taxon>Alicyclobacillus</taxon>
    </lineage>
</organism>
<proteinExistence type="predicted"/>
<sequence>MNRKLTPRETKLVIAVFLLALIALLYLFWFRPQWDKLLSLRGEVANLQQSIANRASSTHASSSPSPNTVAPQSGTGAKSITLPSDADESGLLATFAKVAAETGVRVVSIAAASAANSTDESTTTTNASSANQTGTTGGGQVLPNISLQLAVQGSSAQVEAFLEGLHDAPRLLDVTTVNLQPQNGHTQADINLLAYYAPSN</sequence>
<feature type="compositionally biased region" description="Polar residues" evidence="1">
    <location>
        <begin position="67"/>
        <end position="81"/>
    </location>
</feature>
<evidence type="ECO:0000256" key="2">
    <source>
        <dbReference type="SAM" id="Phobius"/>
    </source>
</evidence>
<accession>A0A9E6ZUY2</accession>
<dbReference type="Proteomes" id="UP000829401">
    <property type="component" value="Chromosome"/>
</dbReference>
<reference evidence="4" key="1">
    <citation type="journal article" date="2022" name="G3 (Bethesda)">
        <title>Unveiling the complete genome sequence of Alicyclobacillus acidoterrestris DSM 3922T, a taint-producing strain.</title>
        <authorList>
            <person name="Leonardo I.C."/>
            <person name="Barreto Crespo M.T."/>
            <person name="Gaspar F.B."/>
        </authorList>
    </citation>
    <scope>NUCLEOTIDE SEQUENCE [LARGE SCALE GENOMIC DNA]</scope>
    <source>
        <strain evidence="4">DSM 3922</strain>
    </source>
</reference>
<dbReference type="AlphaFoldDB" id="T0BUM8"/>
<evidence type="ECO:0000256" key="1">
    <source>
        <dbReference type="SAM" id="MobiDB-lite"/>
    </source>
</evidence>
<name>T0BUM8_ALIAG</name>
<evidence type="ECO:0000313" key="4">
    <source>
        <dbReference type="Proteomes" id="UP000829401"/>
    </source>
</evidence>
<keyword evidence="4" id="KW-1185">Reference proteome</keyword>
<feature type="region of interest" description="Disordered" evidence="1">
    <location>
        <begin position="115"/>
        <end position="138"/>
    </location>
</feature>
<dbReference type="STRING" id="1356854.N007_11470"/>
<keyword evidence="2" id="KW-0472">Membrane</keyword>
<dbReference type="Gene3D" id="3.30.70.60">
    <property type="match status" value="1"/>
</dbReference>
<protein>
    <submittedName>
        <fullName evidence="3">Uncharacterized protein</fullName>
    </submittedName>
</protein>
<keyword evidence="2" id="KW-0812">Transmembrane</keyword>
<accession>T0BUM8</accession>
<dbReference type="KEGG" id="aaco:K1I37_03700"/>
<feature type="transmembrane region" description="Helical" evidence="2">
    <location>
        <begin position="12"/>
        <end position="30"/>
    </location>
</feature>
<gene>
    <name evidence="3" type="ORF">K1I37_03700</name>
</gene>
<dbReference type="EMBL" id="CP080467">
    <property type="protein sequence ID" value="UNO49654.1"/>
    <property type="molecule type" value="Genomic_DNA"/>
</dbReference>
<dbReference type="InterPro" id="IPR014717">
    <property type="entry name" value="Transl_elong_EF1B/ribsomal_bS6"/>
</dbReference>
<keyword evidence="2" id="KW-1133">Transmembrane helix</keyword>